<sequence>MDELAMTQGVIPVRHSSLPGVVKLPKRYEKAALGSPRTARHRKVSVCAGPLNMSETLSGRLEDLMTAVTWVKQELILLRQHDILLKRQFFNIHDSIQSLQLKNNSLTPSSPATLNGGISNGEVTNPLSLVTYFTTCSTPTSPTRRRPPSLISSTVEYSFETIYVRRPSSSVSVLNNITSGDTDSEEDDSFDDNFYRPRSSSMRTSRDLAASARRRGSKELI</sequence>
<feature type="region of interest" description="Disordered" evidence="1">
    <location>
        <begin position="174"/>
        <end position="221"/>
    </location>
</feature>
<reference evidence="2 3" key="1">
    <citation type="submission" date="2024-04" db="EMBL/GenBank/DDBJ databases">
        <authorList>
            <consortium name="Genoscope - CEA"/>
            <person name="William W."/>
        </authorList>
    </citation>
    <scope>NUCLEOTIDE SEQUENCE [LARGE SCALE GENOMIC DNA]</scope>
</reference>
<gene>
    <name evidence="2" type="ORF">GSLYS_00009528001</name>
</gene>
<feature type="compositionally biased region" description="Basic residues" evidence="1">
    <location>
        <begin position="212"/>
        <end position="221"/>
    </location>
</feature>
<evidence type="ECO:0000313" key="3">
    <source>
        <dbReference type="Proteomes" id="UP001497497"/>
    </source>
</evidence>
<organism evidence="2 3">
    <name type="scientific">Lymnaea stagnalis</name>
    <name type="common">Great pond snail</name>
    <name type="synonym">Helix stagnalis</name>
    <dbReference type="NCBI Taxonomy" id="6523"/>
    <lineage>
        <taxon>Eukaryota</taxon>
        <taxon>Metazoa</taxon>
        <taxon>Spiralia</taxon>
        <taxon>Lophotrochozoa</taxon>
        <taxon>Mollusca</taxon>
        <taxon>Gastropoda</taxon>
        <taxon>Heterobranchia</taxon>
        <taxon>Euthyneura</taxon>
        <taxon>Panpulmonata</taxon>
        <taxon>Hygrophila</taxon>
        <taxon>Lymnaeoidea</taxon>
        <taxon>Lymnaeidae</taxon>
        <taxon>Lymnaea</taxon>
    </lineage>
</organism>
<dbReference type="EMBL" id="CAXITT010000205">
    <property type="protein sequence ID" value="CAL1535568.1"/>
    <property type="molecule type" value="Genomic_DNA"/>
</dbReference>
<proteinExistence type="predicted"/>
<keyword evidence="3" id="KW-1185">Reference proteome</keyword>
<dbReference type="Proteomes" id="UP001497497">
    <property type="component" value="Unassembled WGS sequence"/>
</dbReference>
<accession>A0AAV2HQA7</accession>
<feature type="compositionally biased region" description="Acidic residues" evidence="1">
    <location>
        <begin position="182"/>
        <end position="191"/>
    </location>
</feature>
<evidence type="ECO:0000313" key="2">
    <source>
        <dbReference type="EMBL" id="CAL1535568.1"/>
    </source>
</evidence>
<evidence type="ECO:0000256" key="1">
    <source>
        <dbReference type="SAM" id="MobiDB-lite"/>
    </source>
</evidence>
<comment type="caution">
    <text evidence="2">The sequence shown here is derived from an EMBL/GenBank/DDBJ whole genome shotgun (WGS) entry which is preliminary data.</text>
</comment>
<name>A0AAV2HQA7_LYMST</name>
<dbReference type="AlphaFoldDB" id="A0AAV2HQA7"/>
<protein>
    <submittedName>
        <fullName evidence="2">Uncharacterized protein</fullName>
    </submittedName>
</protein>